<comment type="caution">
    <text evidence="1">The sequence shown here is derived from an EMBL/GenBank/DDBJ whole genome shotgun (WGS) entry which is preliminary data.</text>
</comment>
<dbReference type="AlphaFoldDB" id="A0A1F4W1L4"/>
<gene>
    <name evidence="1" type="ORF">A2264_00970</name>
</gene>
<reference evidence="1 2" key="1">
    <citation type="journal article" date="2016" name="Nat. Commun.">
        <title>Thousands of microbial genomes shed light on interconnected biogeochemical processes in an aquifer system.</title>
        <authorList>
            <person name="Anantharaman K."/>
            <person name="Brown C.T."/>
            <person name="Hug L.A."/>
            <person name="Sharon I."/>
            <person name="Castelle C.J."/>
            <person name="Probst A.J."/>
            <person name="Thomas B.C."/>
            <person name="Singh A."/>
            <person name="Wilkins M.J."/>
            <person name="Karaoz U."/>
            <person name="Brodie E.L."/>
            <person name="Williams K.H."/>
            <person name="Hubbard S.S."/>
            <person name="Banfield J.F."/>
        </authorList>
    </citation>
    <scope>NUCLEOTIDE SEQUENCE [LARGE SCALE GENOMIC DNA]</scope>
</reference>
<protein>
    <submittedName>
        <fullName evidence="1">Uncharacterized protein</fullName>
    </submittedName>
</protein>
<evidence type="ECO:0000313" key="2">
    <source>
        <dbReference type="Proteomes" id="UP000176614"/>
    </source>
</evidence>
<proteinExistence type="predicted"/>
<dbReference type="Proteomes" id="UP000176614">
    <property type="component" value="Unassembled WGS sequence"/>
</dbReference>
<name>A0A1F4W1L4_UNCKA</name>
<accession>A0A1F4W1L4</accession>
<sequence>MKESARKSTVKKGNALPAILIFAVFASVPVMTWALLLKNSTNSPAVKGSETNSLPVGSYINVEISSPSEVWELNEYLCKTSDECATSLDSGDKWGNLSGGPDALHEVVVVQDDKWEEYNYLKIYVRPGLSSQGTAYEPALFGEISIQSVAFEDTRALIIPVSDIKSGKISTLTFSN</sequence>
<organism evidence="1 2">
    <name type="scientific">candidate division WWE3 bacterium RIFOXYA2_FULL_46_9</name>
    <dbReference type="NCBI Taxonomy" id="1802636"/>
    <lineage>
        <taxon>Bacteria</taxon>
        <taxon>Katanobacteria</taxon>
    </lineage>
</organism>
<dbReference type="EMBL" id="MEVT01000008">
    <property type="protein sequence ID" value="OGC63245.1"/>
    <property type="molecule type" value="Genomic_DNA"/>
</dbReference>
<evidence type="ECO:0000313" key="1">
    <source>
        <dbReference type="EMBL" id="OGC63245.1"/>
    </source>
</evidence>